<dbReference type="AlphaFoldDB" id="A0A0D0AC69"/>
<dbReference type="Proteomes" id="UP000054485">
    <property type="component" value="Unassembled WGS sequence"/>
</dbReference>
<name>A0A0D0AC69_9AGAM</name>
<dbReference type="EMBL" id="KN835347">
    <property type="protein sequence ID" value="KIK39341.1"/>
    <property type="molecule type" value="Genomic_DNA"/>
</dbReference>
<reference evidence="2" key="2">
    <citation type="submission" date="2015-01" db="EMBL/GenBank/DDBJ databases">
        <title>Evolutionary Origins and Diversification of the Mycorrhizal Mutualists.</title>
        <authorList>
            <consortium name="DOE Joint Genome Institute"/>
            <consortium name="Mycorrhizal Genomics Consortium"/>
            <person name="Kohler A."/>
            <person name="Kuo A."/>
            <person name="Nagy L.G."/>
            <person name="Floudas D."/>
            <person name="Copeland A."/>
            <person name="Barry K.W."/>
            <person name="Cichocki N."/>
            <person name="Veneault-Fourrey C."/>
            <person name="LaButti K."/>
            <person name="Lindquist E.A."/>
            <person name="Lipzen A."/>
            <person name="Lundell T."/>
            <person name="Morin E."/>
            <person name="Murat C."/>
            <person name="Riley R."/>
            <person name="Ohm R."/>
            <person name="Sun H."/>
            <person name="Tunlid A."/>
            <person name="Henrissat B."/>
            <person name="Grigoriev I.V."/>
            <person name="Hibbett D.S."/>
            <person name="Martin F."/>
        </authorList>
    </citation>
    <scope>NUCLEOTIDE SEQUENCE [LARGE SCALE GENOMIC DNA]</scope>
    <source>
        <strain evidence="2">UH-Slu-Lm8-n1</strain>
    </source>
</reference>
<accession>A0A0D0AC69</accession>
<keyword evidence="2" id="KW-1185">Reference proteome</keyword>
<protein>
    <submittedName>
        <fullName evidence="1">Uncharacterized protein</fullName>
    </submittedName>
</protein>
<evidence type="ECO:0000313" key="1">
    <source>
        <dbReference type="EMBL" id="KIK39341.1"/>
    </source>
</evidence>
<evidence type="ECO:0000313" key="2">
    <source>
        <dbReference type="Proteomes" id="UP000054485"/>
    </source>
</evidence>
<dbReference type="HOGENOM" id="CLU_1687877_0_0_1"/>
<gene>
    <name evidence="1" type="ORF">CY34DRAFT_340384</name>
</gene>
<sequence length="156" mass="17990">MYQAGQKPIFFFFKSFFKKKKIASVQNRILDQIQNSSMNSACEMSVSSCPSTYWYSSRRSNVLEEDDRISIYMKHVTDLRMTRMGRQLGRKQARNETRGSTSRFCLILIDSLLPLSMIVRCGTSCPQRVLLEVAIDDLRRCPLVVILAALPWGIWP</sequence>
<proteinExistence type="predicted"/>
<dbReference type="InParanoid" id="A0A0D0AC69"/>
<organism evidence="1 2">
    <name type="scientific">Suillus luteus UH-Slu-Lm8-n1</name>
    <dbReference type="NCBI Taxonomy" id="930992"/>
    <lineage>
        <taxon>Eukaryota</taxon>
        <taxon>Fungi</taxon>
        <taxon>Dikarya</taxon>
        <taxon>Basidiomycota</taxon>
        <taxon>Agaricomycotina</taxon>
        <taxon>Agaricomycetes</taxon>
        <taxon>Agaricomycetidae</taxon>
        <taxon>Boletales</taxon>
        <taxon>Suillineae</taxon>
        <taxon>Suillaceae</taxon>
        <taxon>Suillus</taxon>
    </lineage>
</organism>
<reference evidence="1 2" key="1">
    <citation type="submission" date="2014-04" db="EMBL/GenBank/DDBJ databases">
        <authorList>
            <consortium name="DOE Joint Genome Institute"/>
            <person name="Kuo A."/>
            <person name="Ruytinx J."/>
            <person name="Rineau F."/>
            <person name="Colpaert J."/>
            <person name="Kohler A."/>
            <person name="Nagy L.G."/>
            <person name="Floudas D."/>
            <person name="Copeland A."/>
            <person name="Barry K.W."/>
            <person name="Cichocki N."/>
            <person name="Veneault-Fourrey C."/>
            <person name="LaButti K."/>
            <person name="Lindquist E.A."/>
            <person name="Lipzen A."/>
            <person name="Lundell T."/>
            <person name="Morin E."/>
            <person name="Murat C."/>
            <person name="Sun H."/>
            <person name="Tunlid A."/>
            <person name="Henrissat B."/>
            <person name="Grigoriev I.V."/>
            <person name="Hibbett D.S."/>
            <person name="Martin F."/>
            <person name="Nordberg H.P."/>
            <person name="Cantor M.N."/>
            <person name="Hua S.X."/>
        </authorList>
    </citation>
    <scope>NUCLEOTIDE SEQUENCE [LARGE SCALE GENOMIC DNA]</scope>
    <source>
        <strain evidence="1 2">UH-Slu-Lm8-n1</strain>
    </source>
</reference>